<protein>
    <recommendedName>
        <fullName evidence="2">CCHC-type domain-containing protein</fullName>
    </recommendedName>
</protein>
<evidence type="ECO:0000259" key="2">
    <source>
        <dbReference type="PROSITE" id="PS50158"/>
    </source>
</evidence>
<dbReference type="Proteomes" id="UP000078046">
    <property type="component" value="Unassembled WGS sequence"/>
</dbReference>
<dbReference type="PROSITE" id="PS50158">
    <property type="entry name" value="ZF_CCHC"/>
    <property type="match status" value="1"/>
</dbReference>
<keyword evidence="1" id="KW-0479">Metal-binding</keyword>
<gene>
    <name evidence="3" type="ORF">A3Q56_01319</name>
</gene>
<evidence type="ECO:0000256" key="1">
    <source>
        <dbReference type="PROSITE-ProRule" id="PRU00047"/>
    </source>
</evidence>
<dbReference type="AlphaFoldDB" id="A0A177BBD9"/>
<dbReference type="InterPro" id="IPR036875">
    <property type="entry name" value="Znf_CCHC_sf"/>
</dbReference>
<accession>A0A177BBD9</accession>
<reference evidence="3 4" key="1">
    <citation type="submission" date="2016-04" db="EMBL/GenBank/DDBJ databases">
        <title>The genome of Intoshia linei affirms orthonectids as highly simplified spiralians.</title>
        <authorList>
            <person name="Mikhailov K.V."/>
            <person name="Slusarev G.S."/>
            <person name="Nikitin M.A."/>
            <person name="Logacheva M.D."/>
            <person name="Penin A."/>
            <person name="Aleoshin V."/>
            <person name="Panchin Y.V."/>
        </authorList>
    </citation>
    <scope>NUCLEOTIDE SEQUENCE [LARGE SCALE GENOMIC DNA]</scope>
    <source>
        <strain evidence="3">Intl2013</strain>
        <tissue evidence="3">Whole animal</tissue>
    </source>
</reference>
<comment type="caution">
    <text evidence="3">The sequence shown here is derived from an EMBL/GenBank/DDBJ whole genome shotgun (WGS) entry which is preliminary data.</text>
</comment>
<evidence type="ECO:0000313" key="4">
    <source>
        <dbReference type="Proteomes" id="UP000078046"/>
    </source>
</evidence>
<keyword evidence="4" id="KW-1185">Reference proteome</keyword>
<dbReference type="GO" id="GO:0008270">
    <property type="term" value="F:zinc ion binding"/>
    <property type="evidence" value="ECO:0007669"/>
    <property type="project" value="UniProtKB-KW"/>
</dbReference>
<dbReference type="GO" id="GO:0003676">
    <property type="term" value="F:nucleic acid binding"/>
    <property type="evidence" value="ECO:0007669"/>
    <property type="project" value="InterPro"/>
</dbReference>
<dbReference type="EMBL" id="LWCA01000096">
    <property type="protein sequence ID" value="OAF70952.1"/>
    <property type="molecule type" value="Genomic_DNA"/>
</dbReference>
<keyword evidence="1" id="KW-0862">Zinc</keyword>
<keyword evidence="1" id="KW-0863">Zinc-finger</keyword>
<proteinExistence type="predicted"/>
<feature type="domain" description="CCHC-type" evidence="2">
    <location>
        <begin position="146"/>
        <end position="160"/>
    </location>
</feature>
<dbReference type="InterPro" id="IPR001878">
    <property type="entry name" value="Znf_CCHC"/>
</dbReference>
<sequence length="321" mass="37882">MEYKLIETEMNFLAKDICDKWKILNELLTKSDFELIMGKKKLDNSLRPKDAIKVLIESSKVEYTFKNKVKVFQIGQLKTETVEEFHDRLKKMILATNWDTSKAKGTFYLPVKYWKNENLRQIMSILINFEINITTPTSIKSFEMTCYKCREIGHIALYCPVKNTNTCKKTPSNVKYNRFTRTDKNSISKEIVFSHQDQNVLFPFIIDTESQINCFNYMNLEKFKELNIDERCPDAMDLGIIYTKLNITESKDFNNIINEKTGRTDVLEHTIEYIKKEASKFSYIVTTETSNEYKNERYTNYSSSYLFNEYIKSVSIFLPIK</sequence>
<organism evidence="3 4">
    <name type="scientific">Intoshia linei</name>
    <dbReference type="NCBI Taxonomy" id="1819745"/>
    <lineage>
        <taxon>Eukaryota</taxon>
        <taxon>Metazoa</taxon>
        <taxon>Spiralia</taxon>
        <taxon>Lophotrochozoa</taxon>
        <taxon>Mesozoa</taxon>
        <taxon>Orthonectida</taxon>
        <taxon>Rhopaluridae</taxon>
        <taxon>Intoshia</taxon>
    </lineage>
</organism>
<name>A0A177BBD9_9BILA</name>
<evidence type="ECO:0000313" key="3">
    <source>
        <dbReference type="EMBL" id="OAF70952.1"/>
    </source>
</evidence>
<dbReference type="SUPFAM" id="SSF57756">
    <property type="entry name" value="Retrovirus zinc finger-like domains"/>
    <property type="match status" value="1"/>
</dbReference>